<evidence type="ECO:0000313" key="1">
    <source>
        <dbReference type="EMBL" id="AGQ19488.1"/>
    </source>
</evidence>
<dbReference type="InterPro" id="IPR029021">
    <property type="entry name" value="Prot-tyrosine_phosphatase-like"/>
</dbReference>
<accession>S5DPI0</accession>
<protein>
    <submittedName>
        <fullName evidence="1">MedDCM-OCT-S37-C37-cds7</fullName>
    </submittedName>
</protein>
<proteinExistence type="predicted"/>
<dbReference type="EMBL" id="KC811133">
    <property type="protein sequence ID" value="AGQ19488.1"/>
    <property type="molecule type" value="Genomic_DNA"/>
</dbReference>
<organism evidence="1">
    <name type="scientific">Candidatus Actinomarina minuta</name>
    <dbReference type="NCBI Taxonomy" id="1389454"/>
    <lineage>
        <taxon>Bacteria</taxon>
        <taxon>Bacillati</taxon>
        <taxon>Actinomycetota</taxon>
        <taxon>Actinomycetes</taxon>
        <taxon>Candidatus Actinomarinidae</taxon>
        <taxon>Candidatus Actinomarinales</taxon>
        <taxon>Candidatus Actinomarineae</taxon>
        <taxon>Candidatus Actinomarinaceae</taxon>
        <taxon>Candidatus Actinomarina</taxon>
    </lineage>
</organism>
<reference evidence="1" key="1">
    <citation type="journal article" date="2013" name="Sci. Rep.">
        <title>Metagenomics uncovers a new group of low GC and ultra-small marine Actinobacteria.</title>
        <authorList>
            <person name="Ghai R."/>
            <person name="Mizuno C.M."/>
            <person name="Picazo A."/>
            <person name="Camacho A."/>
            <person name="Rodriguez-Valera F."/>
        </authorList>
    </citation>
    <scope>NUCLEOTIDE SEQUENCE</scope>
</reference>
<name>S5DPI0_9ACTN</name>
<dbReference type="SUPFAM" id="SSF52799">
    <property type="entry name" value="(Phosphotyrosine protein) phosphatases II"/>
    <property type="match status" value="1"/>
</dbReference>
<dbReference type="Gene3D" id="3.90.190.10">
    <property type="entry name" value="Protein tyrosine phosphatase superfamily"/>
    <property type="match status" value="1"/>
</dbReference>
<sequence length="156" mass="17555">MAGLKPNDFFWIIEGKLAVSECIGGGGLTARKIRREEEIQWLKSQGINSIFSLLDSDFNLKNYQEVGFRTYHFPLGDNIGGESISLIFEAIKEALSDKERKLLIHREYLDEEVPGILAGYLIYSKLLDDPIFSRTILERILGKPLSPKAIALIPTS</sequence>
<dbReference type="AlphaFoldDB" id="S5DPI0"/>